<accession>A0A392QKJ2</accession>
<feature type="non-terminal residue" evidence="1">
    <location>
        <position position="27"/>
    </location>
</feature>
<keyword evidence="2" id="KW-1185">Reference proteome</keyword>
<sequence length="27" mass="3039">MSPSLTLIPLTLMSTRVPPPRFQNRNA</sequence>
<evidence type="ECO:0000313" key="1">
    <source>
        <dbReference type="EMBL" id="MCI24372.1"/>
    </source>
</evidence>
<dbReference type="Proteomes" id="UP000265520">
    <property type="component" value="Unassembled WGS sequence"/>
</dbReference>
<dbReference type="EMBL" id="LXQA010141066">
    <property type="protein sequence ID" value="MCI24372.1"/>
    <property type="molecule type" value="Genomic_DNA"/>
</dbReference>
<name>A0A392QKJ2_9FABA</name>
<reference evidence="1 2" key="1">
    <citation type="journal article" date="2018" name="Front. Plant Sci.">
        <title>Red Clover (Trifolium pratense) and Zigzag Clover (T. medium) - A Picture of Genomic Similarities and Differences.</title>
        <authorList>
            <person name="Dluhosova J."/>
            <person name="Istvanek J."/>
            <person name="Nedelnik J."/>
            <person name="Repkova J."/>
        </authorList>
    </citation>
    <scope>NUCLEOTIDE SEQUENCE [LARGE SCALE GENOMIC DNA]</scope>
    <source>
        <strain evidence="2">cv. 10/8</strain>
        <tissue evidence="1">Leaf</tissue>
    </source>
</reference>
<evidence type="ECO:0000313" key="2">
    <source>
        <dbReference type="Proteomes" id="UP000265520"/>
    </source>
</evidence>
<comment type="caution">
    <text evidence="1">The sequence shown here is derived from an EMBL/GenBank/DDBJ whole genome shotgun (WGS) entry which is preliminary data.</text>
</comment>
<dbReference type="AlphaFoldDB" id="A0A392QKJ2"/>
<protein>
    <submittedName>
        <fullName evidence="1">Uncharacterized protein</fullName>
    </submittedName>
</protein>
<proteinExistence type="predicted"/>
<organism evidence="1 2">
    <name type="scientific">Trifolium medium</name>
    <dbReference type="NCBI Taxonomy" id="97028"/>
    <lineage>
        <taxon>Eukaryota</taxon>
        <taxon>Viridiplantae</taxon>
        <taxon>Streptophyta</taxon>
        <taxon>Embryophyta</taxon>
        <taxon>Tracheophyta</taxon>
        <taxon>Spermatophyta</taxon>
        <taxon>Magnoliopsida</taxon>
        <taxon>eudicotyledons</taxon>
        <taxon>Gunneridae</taxon>
        <taxon>Pentapetalae</taxon>
        <taxon>rosids</taxon>
        <taxon>fabids</taxon>
        <taxon>Fabales</taxon>
        <taxon>Fabaceae</taxon>
        <taxon>Papilionoideae</taxon>
        <taxon>50 kb inversion clade</taxon>
        <taxon>NPAAA clade</taxon>
        <taxon>Hologalegina</taxon>
        <taxon>IRL clade</taxon>
        <taxon>Trifolieae</taxon>
        <taxon>Trifolium</taxon>
    </lineage>
</organism>